<dbReference type="EMBL" id="JAUSVX010000002">
    <property type="protein sequence ID" value="MDQ0468648.1"/>
    <property type="molecule type" value="Genomic_DNA"/>
</dbReference>
<proteinExistence type="predicted"/>
<gene>
    <name evidence="3" type="ORF">QO011_001648</name>
</gene>
<keyword evidence="2" id="KW-0732">Signal</keyword>
<evidence type="ECO:0000256" key="2">
    <source>
        <dbReference type="SAM" id="SignalP"/>
    </source>
</evidence>
<evidence type="ECO:0000256" key="1">
    <source>
        <dbReference type="SAM" id="MobiDB-lite"/>
    </source>
</evidence>
<keyword evidence="4" id="KW-1185">Reference proteome</keyword>
<dbReference type="Proteomes" id="UP001242480">
    <property type="component" value="Unassembled WGS sequence"/>
</dbReference>
<evidence type="ECO:0008006" key="5">
    <source>
        <dbReference type="Google" id="ProtNLM"/>
    </source>
</evidence>
<accession>A0ABU0J308</accession>
<comment type="caution">
    <text evidence="3">The sequence shown here is derived from an EMBL/GenBank/DDBJ whole genome shotgun (WGS) entry which is preliminary data.</text>
</comment>
<name>A0ABU0J308_9HYPH</name>
<organism evidence="3 4">
    <name type="scientific">Labrys wisconsinensis</name>
    <dbReference type="NCBI Taxonomy" id="425677"/>
    <lineage>
        <taxon>Bacteria</taxon>
        <taxon>Pseudomonadati</taxon>
        <taxon>Pseudomonadota</taxon>
        <taxon>Alphaproteobacteria</taxon>
        <taxon>Hyphomicrobiales</taxon>
        <taxon>Xanthobacteraceae</taxon>
        <taxon>Labrys</taxon>
    </lineage>
</organism>
<feature type="chain" id="PRO_5046080136" description="DUF4893 domain-containing protein" evidence="2">
    <location>
        <begin position="23"/>
        <end position="225"/>
    </location>
</feature>
<dbReference type="InterPro" id="IPR032609">
    <property type="entry name" value="DUF4893"/>
</dbReference>
<protein>
    <recommendedName>
        <fullName evidence="5">DUF4893 domain-containing protein</fullName>
    </recommendedName>
</protein>
<feature type="region of interest" description="Disordered" evidence="1">
    <location>
        <begin position="23"/>
        <end position="46"/>
    </location>
</feature>
<feature type="signal peptide" evidence="2">
    <location>
        <begin position="1"/>
        <end position="22"/>
    </location>
</feature>
<feature type="compositionally biased region" description="Low complexity" evidence="1">
    <location>
        <begin position="23"/>
        <end position="35"/>
    </location>
</feature>
<dbReference type="Pfam" id="PF16233">
    <property type="entry name" value="DUF4893"/>
    <property type="match status" value="1"/>
</dbReference>
<dbReference type="RefSeq" id="WP_307270145.1">
    <property type="nucleotide sequence ID" value="NZ_JAUSVX010000002.1"/>
</dbReference>
<sequence length="225" mass="23088">MMRTAYLAACLWLALAPGPAAAQSSAAPSGHAATPGVPPAAAPGAGPLDPAPLLPVPLADADKARFLAFETTRTRSVAAALASGAADAAALRQILAGDPQPIRDADLAGTWRCRSAQIDDGEAAGATAGVFVYPYFRCAITRRGGGFFLAKTNGSQRVSGTLHRVAPDRFAFLGGATVNDEPQRAYGASAEGNVVAYLVKAGAGRLRLEMPQTCCSTLEILELVR</sequence>
<evidence type="ECO:0000313" key="3">
    <source>
        <dbReference type="EMBL" id="MDQ0468648.1"/>
    </source>
</evidence>
<evidence type="ECO:0000313" key="4">
    <source>
        <dbReference type="Proteomes" id="UP001242480"/>
    </source>
</evidence>
<reference evidence="3 4" key="1">
    <citation type="submission" date="2023-07" db="EMBL/GenBank/DDBJ databases">
        <title>Genomic Encyclopedia of Type Strains, Phase IV (KMG-IV): sequencing the most valuable type-strain genomes for metagenomic binning, comparative biology and taxonomic classification.</title>
        <authorList>
            <person name="Goeker M."/>
        </authorList>
    </citation>
    <scope>NUCLEOTIDE SEQUENCE [LARGE SCALE GENOMIC DNA]</scope>
    <source>
        <strain evidence="3 4">DSM 19619</strain>
    </source>
</reference>